<sequence>MAGRFPLRAASTPPGAAPAGIARRCAAVVPVFDPFRRSSPVPSTSLDVLAIGNAIVDVLSRSEEDFLAANGMAKGGMALIDEARAEAVYTAMGPGTEASGGSAANTAAGVASLGGKAGFIGKVKADGLGTVFGHDIRAAGVAYATPAAQDGPATARCLILVTPDGERTMNTYLGAAQNLVPADIDAALVESAAVTYLEGYLWDPPPAKEAFLAAAVLAHGAGRKVALSLSDAFCVDRYRGEFIDLIREGTVDLVFCNEGELKSLYETADFDAALVALRRDAKEAVVTRSEKGASFVTPGAVVSVPAHAVERVVDTTGAGDLFAAGFLTGYTRGLDPATSLRLGALAAGEIIGQMGARPQRPLIDLAREAGLIS</sequence>
<dbReference type="InterPro" id="IPR029056">
    <property type="entry name" value="Ribokinase-like"/>
</dbReference>
<evidence type="ECO:0000256" key="1">
    <source>
        <dbReference type="ARBA" id="ARBA00010688"/>
    </source>
</evidence>
<evidence type="ECO:0000259" key="4">
    <source>
        <dbReference type="Pfam" id="PF00294"/>
    </source>
</evidence>
<keyword evidence="3 5" id="KW-0418">Kinase</keyword>
<comment type="similarity">
    <text evidence="1">Belongs to the carbohydrate kinase PfkB family.</text>
</comment>
<gene>
    <name evidence="5" type="ORF">EZH22_03635</name>
</gene>
<keyword evidence="2" id="KW-0808">Transferase</keyword>
<dbReference type="Proteomes" id="UP000596427">
    <property type="component" value="Chromosome"/>
</dbReference>
<dbReference type="EMBL" id="CP063362">
    <property type="protein sequence ID" value="QRG07505.1"/>
    <property type="molecule type" value="Genomic_DNA"/>
</dbReference>
<dbReference type="PANTHER" id="PTHR43320">
    <property type="entry name" value="SUGAR KINASE"/>
    <property type="match status" value="1"/>
</dbReference>
<keyword evidence="6" id="KW-1185">Reference proteome</keyword>
<evidence type="ECO:0000313" key="6">
    <source>
        <dbReference type="Proteomes" id="UP000596427"/>
    </source>
</evidence>
<organism evidence="5 6">
    <name type="scientific">Xanthobacter dioxanivorans</name>
    <dbReference type="NCBI Taxonomy" id="2528964"/>
    <lineage>
        <taxon>Bacteria</taxon>
        <taxon>Pseudomonadati</taxon>
        <taxon>Pseudomonadota</taxon>
        <taxon>Alphaproteobacteria</taxon>
        <taxon>Hyphomicrobiales</taxon>
        <taxon>Xanthobacteraceae</taxon>
        <taxon>Xanthobacter</taxon>
    </lineage>
</organism>
<proteinExistence type="inferred from homology"/>
<dbReference type="PROSITE" id="PS00584">
    <property type="entry name" value="PFKB_KINASES_2"/>
    <property type="match status" value="1"/>
</dbReference>
<protein>
    <submittedName>
        <fullName evidence="5">Adenosine kinase</fullName>
    </submittedName>
</protein>
<dbReference type="SUPFAM" id="SSF53613">
    <property type="entry name" value="Ribokinase-like"/>
    <property type="match status" value="1"/>
</dbReference>
<dbReference type="InterPro" id="IPR011611">
    <property type="entry name" value="PfkB_dom"/>
</dbReference>
<dbReference type="GO" id="GO:0016301">
    <property type="term" value="F:kinase activity"/>
    <property type="evidence" value="ECO:0007669"/>
    <property type="project" value="UniProtKB-KW"/>
</dbReference>
<dbReference type="InterPro" id="IPR002173">
    <property type="entry name" value="Carboh/pur_kinase_PfkB_CS"/>
</dbReference>
<dbReference type="KEGG" id="xdi:EZH22_03635"/>
<accession>A0A974PQW7</accession>
<feature type="domain" description="Carbohydrate kinase PfkB" evidence="4">
    <location>
        <begin position="96"/>
        <end position="358"/>
    </location>
</feature>
<dbReference type="CDD" id="cd01168">
    <property type="entry name" value="adenosine_kinase"/>
    <property type="match status" value="1"/>
</dbReference>
<evidence type="ECO:0000256" key="2">
    <source>
        <dbReference type="ARBA" id="ARBA00022679"/>
    </source>
</evidence>
<evidence type="ECO:0000313" key="5">
    <source>
        <dbReference type="EMBL" id="QRG07505.1"/>
    </source>
</evidence>
<name>A0A974PQW7_9HYPH</name>
<dbReference type="PANTHER" id="PTHR43320:SF3">
    <property type="entry name" value="CARBOHYDRATE KINASE PFKB DOMAIN-CONTAINING PROTEIN"/>
    <property type="match status" value="1"/>
</dbReference>
<reference evidence="5 6" key="1">
    <citation type="submission" date="2020-10" db="EMBL/GenBank/DDBJ databases">
        <title>Degradation of 1,4-Dioxane by Xanthobacter sp. YN2, via a Novel Group-2 Soluble Di-Iron Monooxygenase.</title>
        <authorList>
            <person name="Ma F."/>
            <person name="Wang Y."/>
            <person name="Yang J."/>
            <person name="Guo H."/>
            <person name="Su D."/>
            <person name="Yu L."/>
        </authorList>
    </citation>
    <scope>NUCLEOTIDE SEQUENCE [LARGE SCALE GENOMIC DNA]</scope>
    <source>
        <strain evidence="5 6">YN2</strain>
    </source>
</reference>
<dbReference type="AlphaFoldDB" id="A0A974PQW7"/>
<dbReference type="InterPro" id="IPR052700">
    <property type="entry name" value="Carb_kinase_PfkB-like"/>
</dbReference>
<dbReference type="Gene3D" id="3.40.1190.20">
    <property type="match status" value="1"/>
</dbReference>
<dbReference type="Pfam" id="PF00294">
    <property type="entry name" value="PfkB"/>
    <property type="match status" value="1"/>
</dbReference>
<evidence type="ECO:0000256" key="3">
    <source>
        <dbReference type="ARBA" id="ARBA00022777"/>
    </source>
</evidence>